<evidence type="ECO:0000256" key="5">
    <source>
        <dbReference type="SAM" id="SignalP"/>
    </source>
</evidence>
<dbReference type="SUPFAM" id="SSF53850">
    <property type="entry name" value="Periplasmic binding protein-like II"/>
    <property type="match status" value="1"/>
</dbReference>
<dbReference type="PIRSF" id="PIRSF002741">
    <property type="entry name" value="MppA"/>
    <property type="match status" value="1"/>
</dbReference>
<dbReference type="EMBL" id="JABGBN010000001">
    <property type="protein sequence ID" value="NOL50829.1"/>
    <property type="molecule type" value="Genomic_DNA"/>
</dbReference>
<keyword evidence="4" id="KW-0175">Coiled coil</keyword>
<comment type="caution">
    <text evidence="7">The sequence shown here is derived from an EMBL/GenBank/DDBJ whole genome shotgun (WGS) entry which is preliminary data.</text>
</comment>
<proteinExistence type="inferred from homology"/>
<evidence type="ECO:0000256" key="4">
    <source>
        <dbReference type="SAM" id="Coils"/>
    </source>
</evidence>
<dbReference type="InterPro" id="IPR000914">
    <property type="entry name" value="SBP_5_dom"/>
</dbReference>
<name>A0A849NZ38_9BURK</name>
<dbReference type="GO" id="GO:0030288">
    <property type="term" value="C:outer membrane-bounded periplasmic space"/>
    <property type="evidence" value="ECO:0007669"/>
    <property type="project" value="UniProtKB-ARBA"/>
</dbReference>
<feature type="coiled-coil region" evidence="4">
    <location>
        <begin position="437"/>
        <end position="464"/>
    </location>
</feature>
<dbReference type="CDD" id="cd00995">
    <property type="entry name" value="PBP2_NikA_DppA_OppA_like"/>
    <property type="match status" value="1"/>
</dbReference>
<evidence type="ECO:0000256" key="3">
    <source>
        <dbReference type="ARBA" id="ARBA00022729"/>
    </source>
</evidence>
<comment type="similarity">
    <text evidence="1">Belongs to the bacterial solute-binding protein 5 family.</text>
</comment>
<evidence type="ECO:0000259" key="6">
    <source>
        <dbReference type="Pfam" id="PF00496"/>
    </source>
</evidence>
<dbReference type="InterPro" id="IPR030678">
    <property type="entry name" value="Peptide/Ni-bd"/>
</dbReference>
<gene>
    <name evidence="7" type="ORF">HKX39_01370</name>
</gene>
<dbReference type="GO" id="GO:1904680">
    <property type="term" value="F:peptide transmembrane transporter activity"/>
    <property type="evidence" value="ECO:0007669"/>
    <property type="project" value="TreeGrafter"/>
</dbReference>
<evidence type="ECO:0000256" key="2">
    <source>
        <dbReference type="ARBA" id="ARBA00022448"/>
    </source>
</evidence>
<sequence>MFKKVVLSTVLSSVFMGAAYAAAHELTVAQRQDPGSWDPIDTFLVAWSSAGNSLYDALVLRDEQLKLQPGLAEKWEELDDGLRLRFYLRKGVNFHNGEPFNAEAVKYTIERLLGEEGKKGPQRSNYTAIESVKIIDEHTVDFVLNKPDPVLLTKLAGYGAMIVPPKYIAEKGDAFFNENPVGTGPFKFVSYKQGDRLVLEPNNDYWGGKPKLQKLTYRFIKEDATSLAELQAGRIDVWHDVAISAVPIIEKSKDNKVIAETGPTIMSLQFNLENGITKDVRVRKALNMAVDKKMLIDAFLAGYAEPIATLQSKLSFGYDENLKDYPFDPEQAKKLLAEAGVKPGTKMTIDYRASQSTFGEVAQALTAFFGNVGLDVSVKPIEDAVFLNENVPQGKTNEAFQFGWGGWTFDFDNTAYLVYHSGQKWNPYLKSDKMDALLEKQRVATNKEDRLKQLQEVARLAQEEAYHLPLYNTKTLYGVSNKVKNFLPAPDFRVRYFQTDVE</sequence>
<dbReference type="PANTHER" id="PTHR30290">
    <property type="entry name" value="PERIPLASMIC BINDING COMPONENT OF ABC TRANSPORTER"/>
    <property type="match status" value="1"/>
</dbReference>
<evidence type="ECO:0000313" key="8">
    <source>
        <dbReference type="Proteomes" id="UP000537862"/>
    </source>
</evidence>
<dbReference type="Gene3D" id="3.40.190.10">
    <property type="entry name" value="Periplasmic binding protein-like II"/>
    <property type="match status" value="1"/>
</dbReference>
<dbReference type="AlphaFoldDB" id="A0A849NZ38"/>
<dbReference type="GO" id="GO:0043190">
    <property type="term" value="C:ATP-binding cassette (ABC) transporter complex"/>
    <property type="evidence" value="ECO:0007669"/>
    <property type="project" value="InterPro"/>
</dbReference>
<feature type="chain" id="PRO_5032566159" evidence="5">
    <location>
        <begin position="22"/>
        <end position="502"/>
    </location>
</feature>
<reference evidence="7 8" key="1">
    <citation type="submission" date="2020-05" db="EMBL/GenBank/DDBJ databases">
        <authorList>
            <person name="Niu N."/>
        </authorList>
    </citation>
    <scope>NUCLEOTIDE SEQUENCE [LARGE SCALE GENOMIC DNA]</scope>
    <source>
        <strain evidence="7 8">3340-03</strain>
    </source>
</reference>
<feature type="domain" description="Solute-binding protein family 5" evidence="6">
    <location>
        <begin position="66"/>
        <end position="424"/>
    </location>
</feature>
<evidence type="ECO:0000313" key="7">
    <source>
        <dbReference type="EMBL" id="NOL50829.1"/>
    </source>
</evidence>
<feature type="signal peptide" evidence="5">
    <location>
        <begin position="1"/>
        <end position="21"/>
    </location>
</feature>
<dbReference type="Gene3D" id="3.10.105.10">
    <property type="entry name" value="Dipeptide-binding Protein, Domain 3"/>
    <property type="match status" value="1"/>
</dbReference>
<accession>A0A849NZ38</accession>
<dbReference type="Pfam" id="PF00496">
    <property type="entry name" value="SBP_bac_5"/>
    <property type="match status" value="1"/>
</dbReference>
<protein>
    <submittedName>
        <fullName evidence="7">ABC transporter substrate-binding protein</fullName>
    </submittedName>
</protein>
<keyword evidence="2" id="KW-0813">Transport</keyword>
<dbReference type="Proteomes" id="UP000537862">
    <property type="component" value="Unassembled WGS sequence"/>
</dbReference>
<organism evidence="7 8">
    <name type="scientific">Pelistega suis</name>
    <dbReference type="NCBI Taxonomy" id="1631957"/>
    <lineage>
        <taxon>Bacteria</taxon>
        <taxon>Pseudomonadati</taxon>
        <taxon>Pseudomonadota</taxon>
        <taxon>Betaproteobacteria</taxon>
        <taxon>Burkholderiales</taxon>
        <taxon>Alcaligenaceae</taxon>
        <taxon>Pelistega</taxon>
    </lineage>
</organism>
<keyword evidence="3 5" id="KW-0732">Signal</keyword>
<keyword evidence="8" id="KW-1185">Reference proteome</keyword>
<dbReference type="GO" id="GO:0015833">
    <property type="term" value="P:peptide transport"/>
    <property type="evidence" value="ECO:0007669"/>
    <property type="project" value="TreeGrafter"/>
</dbReference>
<evidence type="ECO:0000256" key="1">
    <source>
        <dbReference type="ARBA" id="ARBA00005695"/>
    </source>
</evidence>
<dbReference type="InterPro" id="IPR039424">
    <property type="entry name" value="SBP_5"/>
</dbReference>
<dbReference type="PANTHER" id="PTHR30290:SF9">
    <property type="entry name" value="OLIGOPEPTIDE-BINDING PROTEIN APPA"/>
    <property type="match status" value="1"/>
</dbReference>
<dbReference type="RefSeq" id="WP_171679516.1">
    <property type="nucleotide sequence ID" value="NZ_JABGBN010000001.1"/>
</dbReference>
<dbReference type="Gene3D" id="3.90.76.10">
    <property type="entry name" value="Dipeptide-binding Protein, Domain 1"/>
    <property type="match status" value="1"/>
</dbReference>